<evidence type="ECO:0000256" key="2">
    <source>
        <dbReference type="ARBA" id="ARBA00010575"/>
    </source>
</evidence>
<dbReference type="GO" id="GO:0045766">
    <property type="term" value="P:positive regulation of angiogenesis"/>
    <property type="evidence" value="ECO:0007669"/>
    <property type="project" value="Ensembl"/>
</dbReference>
<dbReference type="PANTHER" id="PTHR23414">
    <property type="entry name" value="ADRENOMEDULLIN, ADM"/>
    <property type="match status" value="1"/>
</dbReference>
<evidence type="ECO:0000313" key="7">
    <source>
        <dbReference type="Proteomes" id="UP000694392"/>
    </source>
</evidence>
<dbReference type="GO" id="GO:0007189">
    <property type="term" value="P:adenylate cyclase-activating G protein-coupled receptor signaling pathway"/>
    <property type="evidence" value="ECO:0007669"/>
    <property type="project" value="Ensembl"/>
</dbReference>
<evidence type="ECO:0000313" key="6">
    <source>
        <dbReference type="Ensembl" id="ENSSPUP00000008679.1"/>
    </source>
</evidence>
<dbReference type="InterPro" id="IPR021116">
    <property type="entry name" value="Calcitonin/adrenomedullin"/>
</dbReference>
<dbReference type="Ensembl" id="ENSSPUT00000009257.1">
    <property type="protein sequence ID" value="ENSSPUP00000008679.1"/>
    <property type="gene ID" value="ENSSPUG00000006752.1"/>
</dbReference>
<dbReference type="Pfam" id="PF00214">
    <property type="entry name" value="Calc_CGRP_IAPP"/>
    <property type="match status" value="1"/>
</dbReference>
<dbReference type="GO" id="GO:0005179">
    <property type="term" value="F:hormone activity"/>
    <property type="evidence" value="ECO:0007669"/>
    <property type="project" value="Ensembl"/>
</dbReference>
<evidence type="ECO:0000256" key="5">
    <source>
        <dbReference type="ARBA" id="ARBA00023157"/>
    </source>
</evidence>
<dbReference type="GO" id="GO:0010628">
    <property type="term" value="P:positive regulation of gene expression"/>
    <property type="evidence" value="ECO:0007669"/>
    <property type="project" value="Ensembl"/>
</dbReference>
<name>A0A8D0L5B0_SPHPU</name>
<comment type="similarity">
    <text evidence="2">Belongs to the adrenomedullin family.</text>
</comment>
<keyword evidence="4" id="KW-0732">Signal</keyword>
<keyword evidence="7" id="KW-1185">Reference proteome</keyword>
<dbReference type="GeneTree" id="ENSGT00940000154380"/>
<dbReference type="GO" id="GO:1990410">
    <property type="term" value="P:adrenomedullin receptor signaling pathway"/>
    <property type="evidence" value="ECO:0007669"/>
    <property type="project" value="Ensembl"/>
</dbReference>
<dbReference type="GO" id="GO:0003073">
    <property type="term" value="P:regulation of systemic arterial blood pressure"/>
    <property type="evidence" value="ECO:0007669"/>
    <property type="project" value="TreeGrafter"/>
</dbReference>
<sequence length="113" mass="12367">MELPLSTDVEWPLTLEQPTVKAATQSPLPAVSEYRLCSHPPCSGSPAPRSLTGPKRGKRHAAVRLHHVQLMRVGCVLGTCQVQNLSHRLWQLMGQSGRQDSSPVNPNSPYSYG</sequence>
<reference evidence="6" key="2">
    <citation type="submission" date="2025-09" db="UniProtKB">
        <authorList>
            <consortium name="Ensembl"/>
        </authorList>
    </citation>
    <scope>IDENTIFICATION</scope>
</reference>
<comment type="subcellular location">
    <subcellularLocation>
        <location evidence="1">Secreted</location>
    </subcellularLocation>
</comment>
<dbReference type="InterPro" id="IPR051665">
    <property type="entry name" value="Adrenomedullin-reg_peptide"/>
</dbReference>
<reference evidence="6" key="1">
    <citation type="submission" date="2025-08" db="UniProtKB">
        <authorList>
            <consortium name="Ensembl"/>
        </authorList>
    </citation>
    <scope>IDENTIFICATION</scope>
</reference>
<dbReference type="GO" id="GO:0044877">
    <property type="term" value="F:protein-containing complex binding"/>
    <property type="evidence" value="ECO:0007669"/>
    <property type="project" value="Ensembl"/>
</dbReference>
<dbReference type="Proteomes" id="UP000694392">
    <property type="component" value="Unplaced"/>
</dbReference>
<dbReference type="GO" id="GO:0005615">
    <property type="term" value="C:extracellular space"/>
    <property type="evidence" value="ECO:0007669"/>
    <property type="project" value="Ensembl"/>
</dbReference>
<dbReference type="AlphaFoldDB" id="A0A8D0L5B0"/>
<keyword evidence="3" id="KW-0964">Secreted</keyword>
<proteinExistence type="inferred from homology"/>
<dbReference type="GO" id="GO:0001525">
    <property type="term" value="P:angiogenesis"/>
    <property type="evidence" value="ECO:0007669"/>
    <property type="project" value="Ensembl"/>
</dbReference>
<keyword evidence="5" id="KW-1015">Disulfide bond</keyword>
<dbReference type="GO" id="GO:0010460">
    <property type="term" value="P:positive regulation of heart rate"/>
    <property type="evidence" value="ECO:0007669"/>
    <property type="project" value="TreeGrafter"/>
</dbReference>
<dbReference type="PANTHER" id="PTHR23414:SF2">
    <property type="entry name" value="PROTEIN ADM2"/>
    <property type="match status" value="1"/>
</dbReference>
<evidence type="ECO:0000256" key="4">
    <source>
        <dbReference type="ARBA" id="ARBA00022729"/>
    </source>
</evidence>
<protein>
    <submittedName>
        <fullName evidence="6">Adrenomedullin 2</fullName>
    </submittedName>
</protein>
<evidence type="ECO:0000256" key="1">
    <source>
        <dbReference type="ARBA" id="ARBA00004613"/>
    </source>
</evidence>
<evidence type="ECO:0000256" key="3">
    <source>
        <dbReference type="ARBA" id="ARBA00022525"/>
    </source>
</evidence>
<organism evidence="6 7">
    <name type="scientific">Sphenodon punctatus</name>
    <name type="common">Tuatara</name>
    <name type="synonym">Hatteria punctata</name>
    <dbReference type="NCBI Taxonomy" id="8508"/>
    <lineage>
        <taxon>Eukaryota</taxon>
        <taxon>Metazoa</taxon>
        <taxon>Chordata</taxon>
        <taxon>Craniata</taxon>
        <taxon>Vertebrata</taxon>
        <taxon>Euteleostomi</taxon>
        <taxon>Lepidosauria</taxon>
        <taxon>Sphenodontia</taxon>
        <taxon>Sphenodontidae</taxon>
        <taxon>Sphenodon</taxon>
    </lineage>
</organism>
<gene>
    <name evidence="6" type="primary">ADM2</name>
</gene>
<accession>A0A8D0L5B0</accession>